<dbReference type="RefSeq" id="WP_064039137.1">
    <property type="nucleotide sequence ID" value="NZ_LUUJ01000029.1"/>
</dbReference>
<gene>
    <name evidence="1" type="ORF">A1507_22905</name>
</gene>
<accession>A0A177NQP7</accession>
<dbReference type="EMBL" id="LUUJ01000029">
    <property type="protein sequence ID" value="OAI20397.1"/>
    <property type="molecule type" value="Genomic_DNA"/>
</dbReference>
<evidence type="ECO:0000313" key="1">
    <source>
        <dbReference type="EMBL" id="OAI20397.1"/>
    </source>
</evidence>
<comment type="caution">
    <text evidence="1">The sequence shown here is derived from an EMBL/GenBank/DDBJ whole genome shotgun (WGS) entry which is preliminary data.</text>
</comment>
<dbReference type="Proteomes" id="UP000077857">
    <property type="component" value="Unassembled WGS sequence"/>
</dbReference>
<evidence type="ECO:0000313" key="2">
    <source>
        <dbReference type="Proteomes" id="UP000077857"/>
    </source>
</evidence>
<proteinExistence type="predicted"/>
<dbReference type="AlphaFoldDB" id="A0A177NQP7"/>
<name>A0A177NQP7_9GAMM</name>
<protein>
    <submittedName>
        <fullName evidence="1">Uncharacterized protein</fullName>
    </submittedName>
</protein>
<dbReference type="OrthoDB" id="7102179at2"/>
<organism evidence="1 2">
    <name type="scientific">Methylomonas koyamae</name>
    <dbReference type="NCBI Taxonomy" id="702114"/>
    <lineage>
        <taxon>Bacteria</taxon>
        <taxon>Pseudomonadati</taxon>
        <taxon>Pseudomonadota</taxon>
        <taxon>Gammaproteobacteria</taxon>
        <taxon>Methylococcales</taxon>
        <taxon>Methylococcaceae</taxon>
        <taxon>Methylomonas</taxon>
    </lineage>
</organism>
<sequence>MNQSSLHKDDTNHVDQERNQRIIALLPIMEQRYSTLRQLLTLAGEGKNVPDYDLWLAQGDLRTVLQLMTECPIRLEDDTDYLDA</sequence>
<reference evidence="1 2" key="1">
    <citation type="submission" date="2016-03" db="EMBL/GenBank/DDBJ databases">
        <authorList>
            <person name="Ploux O."/>
        </authorList>
    </citation>
    <scope>NUCLEOTIDE SEQUENCE [LARGE SCALE GENOMIC DNA]</scope>
    <source>
        <strain evidence="1 2">R-45378</strain>
    </source>
</reference>